<dbReference type="EMBL" id="GBEZ01027487">
    <property type="protein sequence ID" value="JAC59831.1"/>
    <property type="molecule type" value="Transcribed_RNA"/>
</dbReference>
<feature type="compositionally biased region" description="Basic residues" evidence="1">
    <location>
        <begin position="119"/>
        <end position="129"/>
    </location>
</feature>
<protein>
    <submittedName>
        <fullName evidence="2">Uncharacterized protein</fullName>
    </submittedName>
</protein>
<accession>A0A061QN69</accession>
<sequence>MACKSPGWTRRVERAAAFQLRQQETQGQPGRCGWPAHKEPPHGGKQEGREAGKHPRGALDGARHVGPGHSAAPRAPPVVDALNVAVPPAAREGHQTGAAPSQRAGTSLKLMPPPLSARGRLRAGAHPPHRTTQARGGHPPGTRGAGRGRGRGAAGS</sequence>
<feature type="compositionally biased region" description="Gly residues" evidence="1">
    <location>
        <begin position="143"/>
        <end position="156"/>
    </location>
</feature>
<reference evidence="2" key="1">
    <citation type="submission" date="2014-05" db="EMBL/GenBank/DDBJ databases">
        <title>The transcriptome of the halophilic microalga Tetraselmis sp. GSL018 isolated from the Great Salt Lake, Utah.</title>
        <authorList>
            <person name="Jinkerson R.E."/>
            <person name="D'Adamo S."/>
            <person name="Posewitz M.C."/>
        </authorList>
    </citation>
    <scope>NUCLEOTIDE SEQUENCE</scope>
    <source>
        <strain evidence="2">GSL018</strain>
    </source>
</reference>
<dbReference type="AlphaFoldDB" id="A0A061QN69"/>
<feature type="compositionally biased region" description="Basic and acidic residues" evidence="1">
    <location>
        <begin position="36"/>
        <end position="53"/>
    </location>
</feature>
<gene>
    <name evidence="2" type="ORF">TSPGSL018_30504</name>
</gene>
<evidence type="ECO:0000313" key="2">
    <source>
        <dbReference type="EMBL" id="JAC59831.1"/>
    </source>
</evidence>
<organism evidence="2">
    <name type="scientific">Tetraselmis sp. GSL018</name>
    <dbReference type="NCBI Taxonomy" id="582737"/>
    <lineage>
        <taxon>Eukaryota</taxon>
        <taxon>Viridiplantae</taxon>
        <taxon>Chlorophyta</taxon>
        <taxon>core chlorophytes</taxon>
        <taxon>Chlorodendrophyceae</taxon>
        <taxon>Chlorodendrales</taxon>
        <taxon>Chlorodendraceae</taxon>
        <taxon>Tetraselmis</taxon>
    </lineage>
</organism>
<name>A0A061QN69_9CHLO</name>
<proteinExistence type="predicted"/>
<feature type="region of interest" description="Disordered" evidence="1">
    <location>
        <begin position="20"/>
        <end position="156"/>
    </location>
</feature>
<evidence type="ECO:0000256" key="1">
    <source>
        <dbReference type="SAM" id="MobiDB-lite"/>
    </source>
</evidence>